<dbReference type="PROSITE" id="PS51017">
    <property type="entry name" value="CCT"/>
    <property type="match status" value="1"/>
</dbReference>
<comment type="caution">
    <text evidence="11">The sequence shown here is derived from an EMBL/GenBank/DDBJ whole genome shotgun (WGS) entry which is preliminary data.</text>
</comment>
<dbReference type="Pfam" id="PF06203">
    <property type="entry name" value="CCT"/>
    <property type="match status" value="1"/>
</dbReference>
<dbReference type="CDD" id="cd19821">
    <property type="entry name" value="Bbox1_BBX-like"/>
    <property type="match status" value="1"/>
</dbReference>
<dbReference type="Pfam" id="PF00643">
    <property type="entry name" value="zf-B_box"/>
    <property type="match status" value="1"/>
</dbReference>
<keyword evidence="6" id="KW-0863">Zinc-finger</keyword>
<keyword evidence="4" id="KW-0862">Zinc</keyword>
<comment type="subcellular location">
    <subcellularLocation>
        <location evidence="1 7">Nucleus</location>
    </subcellularLocation>
</comment>
<evidence type="ECO:0000256" key="8">
    <source>
        <dbReference type="SAM" id="MobiDB-lite"/>
    </source>
</evidence>
<evidence type="ECO:0000256" key="4">
    <source>
        <dbReference type="ARBA" id="ARBA00022833"/>
    </source>
</evidence>
<dbReference type="EMBL" id="JBHFFA010000003">
    <property type="protein sequence ID" value="KAL2633929.1"/>
    <property type="molecule type" value="Genomic_DNA"/>
</dbReference>
<sequence length="418" mass="46383">MVATEARTMDTRTATAVMAMAARAARACDVCARDRARWYCAADEAYLCGRCDNSVHCVNALASRHERVRLGPNGVPCKPSDRSPGSGKKTPHGLQVKKKTIKGGSKQHLSKTRMMIKDEMLAQSFFSIPDDTRVPGYMDSPPLSEDDQGLISPHGLPGQVPDLQLHQLQGSPVEEEDLQGGIGISPEYGNLDVIPHELDALERGSDEDEYLDFTDTFTEADFLDDNGDEGSAMNQSLVKTEYSPESTVTSDGQFQPFVVSETGALVPETAPMSSAASVKLEKNVSLLHPLQGVEEGKRCLPPLKLNYEDVLSAWSDRGPFWMEDDGQPQTVPIFSNMEIALNLDLESFHREQVGEVPVLGMSEEGLEASGDGREARVMRYREKRRTRLFSKQIRYEVRKLNAERRPRMKGRFVKRLPP</sequence>
<dbReference type="PANTHER" id="PTHR31874">
    <property type="entry name" value="CCT MOTIF FAMILY PROTEIN, EXPRESSED"/>
    <property type="match status" value="1"/>
</dbReference>
<evidence type="ECO:0000256" key="1">
    <source>
        <dbReference type="ARBA" id="ARBA00004123"/>
    </source>
</evidence>
<evidence type="ECO:0000259" key="10">
    <source>
        <dbReference type="PROSITE" id="PS51017"/>
    </source>
</evidence>
<accession>A0ABD1YU17</accession>
<dbReference type="AlphaFoldDB" id="A0ABD1YU17"/>
<protein>
    <submittedName>
        <fullName evidence="11">Uncharacterized protein</fullName>
    </submittedName>
</protein>
<keyword evidence="3" id="KW-0479">Metal-binding</keyword>
<organism evidence="11 12">
    <name type="scientific">Riccia fluitans</name>
    <dbReference type="NCBI Taxonomy" id="41844"/>
    <lineage>
        <taxon>Eukaryota</taxon>
        <taxon>Viridiplantae</taxon>
        <taxon>Streptophyta</taxon>
        <taxon>Embryophyta</taxon>
        <taxon>Marchantiophyta</taxon>
        <taxon>Marchantiopsida</taxon>
        <taxon>Marchantiidae</taxon>
        <taxon>Marchantiales</taxon>
        <taxon>Ricciaceae</taxon>
        <taxon>Riccia</taxon>
    </lineage>
</organism>
<dbReference type="InterPro" id="IPR010402">
    <property type="entry name" value="CCT_domain"/>
</dbReference>
<proteinExistence type="inferred from homology"/>
<dbReference type="InterPro" id="IPR000315">
    <property type="entry name" value="Znf_B-box"/>
</dbReference>
<dbReference type="SMART" id="SM00336">
    <property type="entry name" value="BBOX"/>
    <property type="match status" value="1"/>
</dbReference>
<reference evidence="11 12" key="1">
    <citation type="submission" date="2024-09" db="EMBL/GenBank/DDBJ databases">
        <title>Chromosome-scale assembly of Riccia fluitans.</title>
        <authorList>
            <person name="Paukszto L."/>
            <person name="Sawicki J."/>
            <person name="Karawczyk K."/>
            <person name="Piernik-Szablinska J."/>
            <person name="Szczecinska M."/>
            <person name="Mazdziarz M."/>
        </authorList>
    </citation>
    <scope>NUCLEOTIDE SEQUENCE [LARGE SCALE GENOMIC DNA]</scope>
    <source>
        <strain evidence="11">Rf_01</strain>
        <tissue evidence="11">Aerial parts of the thallus</tissue>
    </source>
</reference>
<gene>
    <name evidence="11" type="ORF">R1flu_005408</name>
</gene>
<evidence type="ECO:0000256" key="2">
    <source>
        <dbReference type="ARBA" id="ARBA00010024"/>
    </source>
</evidence>
<dbReference type="Proteomes" id="UP001605036">
    <property type="component" value="Unassembled WGS sequence"/>
</dbReference>
<name>A0ABD1YU17_9MARC</name>
<evidence type="ECO:0000256" key="6">
    <source>
        <dbReference type="PROSITE-ProRule" id="PRU00024"/>
    </source>
</evidence>
<evidence type="ECO:0000256" key="5">
    <source>
        <dbReference type="ARBA" id="ARBA00023242"/>
    </source>
</evidence>
<dbReference type="InterPro" id="IPR052453">
    <property type="entry name" value="CONSTANS-like_ZF"/>
</dbReference>
<keyword evidence="5 7" id="KW-0539">Nucleus</keyword>
<dbReference type="InterPro" id="IPR049808">
    <property type="entry name" value="CONSTANS-like_Bbox1"/>
</dbReference>
<dbReference type="PROSITE" id="PS50119">
    <property type="entry name" value="ZF_BBOX"/>
    <property type="match status" value="1"/>
</dbReference>
<feature type="domain" description="B box-type" evidence="9">
    <location>
        <begin position="23"/>
        <end position="70"/>
    </location>
</feature>
<evidence type="ECO:0000256" key="7">
    <source>
        <dbReference type="PROSITE-ProRule" id="PRU00357"/>
    </source>
</evidence>
<keyword evidence="12" id="KW-1185">Reference proteome</keyword>
<evidence type="ECO:0000256" key="3">
    <source>
        <dbReference type="ARBA" id="ARBA00022723"/>
    </source>
</evidence>
<feature type="domain" description="CCT" evidence="10">
    <location>
        <begin position="373"/>
        <end position="415"/>
    </location>
</feature>
<dbReference type="PANTHER" id="PTHR31874:SF1">
    <property type="entry name" value="ZINC FINGER PROTEIN CONSTANS-LIKE 6"/>
    <property type="match status" value="1"/>
</dbReference>
<evidence type="ECO:0000313" key="11">
    <source>
        <dbReference type="EMBL" id="KAL2633929.1"/>
    </source>
</evidence>
<comment type="similarity">
    <text evidence="2">Belongs to the CONSTANS family.</text>
</comment>
<evidence type="ECO:0000313" key="12">
    <source>
        <dbReference type="Proteomes" id="UP001605036"/>
    </source>
</evidence>
<dbReference type="GO" id="GO:0008270">
    <property type="term" value="F:zinc ion binding"/>
    <property type="evidence" value="ECO:0007669"/>
    <property type="project" value="UniProtKB-KW"/>
</dbReference>
<feature type="region of interest" description="Disordered" evidence="8">
    <location>
        <begin position="69"/>
        <end position="95"/>
    </location>
</feature>
<dbReference type="GO" id="GO:0005634">
    <property type="term" value="C:nucleus"/>
    <property type="evidence" value="ECO:0007669"/>
    <property type="project" value="UniProtKB-SubCell"/>
</dbReference>
<evidence type="ECO:0000259" key="9">
    <source>
        <dbReference type="PROSITE" id="PS50119"/>
    </source>
</evidence>